<evidence type="ECO:0000256" key="2">
    <source>
        <dbReference type="SAM" id="Phobius"/>
    </source>
</evidence>
<feature type="transmembrane region" description="Helical" evidence="2">
    <location>
        <begin position="234"/>
        <end position="257"/>
    </location>
</feature>
<accession>V2WHU4</accession>
<proteinExistence type="predicted"/>
<dbReference type="OrthoDB" id="2752889at2759"/>
<dbReference type="KEGG" id="mrr:Moror_4935"/>
<evidence type="ECO:0000256" key="1">
    <source>
        <dbReference type="SAM" id="MobiDB-lite"/>
    </source>
</evidence>
<evidence type="ECO:0000313" key="4">
    <source>
        <dbReference type="Proteomes" id="UP000017559"/>
    </source>
</evidence>
<dbReference type="HOGENOM" id="CLU_748112_0_0_1"/>
<keyword evidence="2" id="KW-0472">Membrane</keyword>
<protein>
    <submittedName>
        <fullName evidence="3">Uncharacterized protein</fullName>
    </submittedName>
</protein>
<dbReference type="Proteomes" id="UP000017559">
    <property type="component" value="Unassembled WGS sequence"/>
</dbReference>
<name>V2WHU4_MONRO</name>
<keyword evidence="4" id="KW-1185">Reference proteome</keyword>
<feature type="region of interest" description="Disordered" evidence="1">
    <location>
        <begin position="1"/>
        <end position="20"/>
    </location>
</feature>
<feature type="transmembrane region" description="Helical" evidence="2">
    <location>
        <begin position="298"/>
        <end position="323"/>
    </location>
</feature>
<organism evidence="3 4">
    <name type="scientific">Moniliophthora roreri (strain MCA 2997)</name>
    <name type="common">Cocoa frosty pod rot fungus</name>
    <name type="synonym">Crinipellis roreri</name>
    <dbReference type="NCBI Taxonomy" id="1381753"/>
    <lineage>
        <taxon>Eukaryota</taxon>
        <taxon>Fungi</taxon>
        <taxon>Dikarya</taxon>
        <taxon>Basidiomycota</taxon>
        <taxon>Agaricomycotina</taxon>
        <taxon>Agaricomycetes</taxon>
        <taxon>Agaricomycetidae</taxon>
        <taxon>Agaricales</taxon>
        <taxon>Marasmiineae</taxon>
        <taxon>Marasmiaceae</taxon>
        <taxon>Moniliophthora</taxon>
    </lineage>
</organism>
<feature type="compositionally biased region" description="Low complexity" evidence="1">
    <location>
        <begin position="81"/>
        <end position="98"/>
    </location>
</feature>
<feature type="region of interest" description="Disordered" evidence="1">
    <location>
        <begin position="74"/>
        <end position="100"/>
    </location>
</feature>
<dbReference type="EMBL" id="AWSO01000931">
    <property type="protein sequence ID" value="ESK86428.1"/>
    <property type="molecule type" value="Genomic_DNA"/>
</dbReference>
<reference evidence="3 4" key="1">
    <citation type="journal article" date="2014" name="BMC Genomics">
        <title>Genome and secretome analysis of the hemibiotrophic fungal pathogen, Moniliophthora roreri, which causes frosty pod rot disease of cacao: mechanisms of the biotrophic and necrotrophic phases.</title>
        <authorList>
            <person name="Meinhardt L.W."/>
            <person name="Costa G.G.L."/>
            <person name="Thomazella D.P.T."/>
            <person name="Teixeira P.J.P.L."/>
            <person name="Carazzolle M.F."/>
            <person name="Schuster S.C."/>
            <person name="Carlson J.E."/>
            <person name="Guiltinan M.J."/>
            <person name="Mieczkowski P."/>
            <person name="Farmer A."/>
            <person name="Ramaraj T."/>
            <person name="Crozier J."/>
            <person name="Davis R.E."/>
            <person name="Shao J."/>
            <person name="Melnick R.L."/>
            <person name="Pereira G.A.G."/>
            <person name="Bailey B.A."/>
        </authorList>
    </citation>
    <scope>NUCLEOTIDE SEQUENCE [LARGE SCALE GENOMIC DNA]</scope>
    <source>
        <strain evidence="3 4">MCA 2997</strain>
    </source>
</reference>
<dbReference type="AlphaFoldDB" id="V2WHU4"/>
<keyword evidence="2" id="KW-0812">Transmembrane</keyword>
<sequence length="389" mass="42602">MDRIDSGATEDSAFGSVLNTPADEDVVPPFEKLGERLLNARNDFCEKTFTSISTLDLYDSKSCEAVSPLATIGHGDNQMELSSSTSSNPPALSTSPSAENGQDMLSAEFELPSFATPRIEPSNSAMSSSPELESQSFCRHQRASSLYTLPNEPICVSASTVSPSISSLLDTSSQDRLNSAFLNTPTVTLSQSQTESLQDSEEVAEILNQKTEDQPLLPTPSSEQVQSIKLQDTLLFMIKFLCFLPWCIAAGCALVVFPKHIEAVVFSPGFYRDSSEPPPKGIRRFAHLAEFTIPHVGIFISSLAFVAWWSTPVGLALAVLMFSQGIVAWQDFREDESVPLGEDDRMSVYWILKEYVAGDGCFSEMCKTDEGFFVKGCNEVECNRAEEED</sequence>
<comment type="caution">
    <text evidence="3">The sequence shown here is derived from an EMBL/GenBank/DDBJ whole genome shotgun (WGS) entry which is preliminary data.</text>
</comment>
<evidence type="ECO:0000313" key="3">
    <source>
        <dbReference type="EMBL" id="ESK86428.1"/>
    </source>
</evidence>
<keyword evidence="2" id="KW-1133">Transmembrane helix</keyword>
<gene>
    <name evidence="3" type="ORF">Moror_4935</name>
</gene>